<accession>R0CNJ4</accession>
<proteinExistence type="predicted"/>
<protein>
    <submittedName>
        <fullName evidence="1">Uncharacterized protein</fullName>
    </submittedName>
</protein>
<keyword evidence="2" id="KW-1185">Reference proteome</keyword>
<dbReference type="Proteomes" id="UP000013180">
    <property type="component" value="Unassembled WGS sequence"/>
</dbReference>
<dbReference type="HOGENOM" id="CLU_3060147_0_0_9"/>
<reference evidence="1" key="1">
    <citation type="submission" date="2013-01" db="EMBL/GenBank/DDBJ databases">
        <title>The Genome Sequence of Clostridium clostridioforme 90A6.</title>
        <authorList>
            <consortium name="The Broad Institute Genome Sequencing Platform"/>
            <person name="Earl A."/>
            <person name="Ward D."/>
            <person name="Feldgarden M."/>
            <person name="Gevers D."/>
            <person name="Courvalin P."/>
            <person name="Lambert T."/>
            <person name="Walker B."/>
            <person name="Young S.K."/>
            <person name="Zeng Q."/>
            <person name="Gargeya S."/>
            <person name="Fitzgerald M."/>
            <person name="Haas B."/>
            <person name="Abouelleil A."/>
            <person name="Alvarado L."/>
            <person name="Arachchi H.M."/>
            <person name="Berlin A.M."/>
            <person name="Chapman S.B."/>
            <person name="Dewar J."/>
            <person name="Goldberg J."/>
            <person name="Griggs A."/>
            <person name="Gujja S."/>
            <person name="Hansen M."/>
            <person name="Howarth C."/>
            <person name="Imamovic A."/>
            <person name="Larimer J."/>
            <person name="McCowan C."/>
            <person name="Murphy C."/>
            <person name="Neiman D."/>
            <person name="Pearson M."/>
            <person name="Priest M."/>
            <person name="Roberts A."/>
            <person name="Saif S."/>
            <person name="Shea T."/>
            <person name="Sisk P."/>
            <person name="Sykes S."/>
            <person name="Wortman J."/>
            <person name="Nusbaum C."/>
            <person name="Birren B."/>
        </authorList>
    </citation>
    <scope>NUCLEOTIDE SEQUENCE [LARGE SCALE GENOMIC DNA]</scope>
    <source>
        <strain evidence="1">90A6</strain>
    </source>
</reference>
<comment type="caution">
    <text evidence="1">The sequence shown here is derived from an EMBL/GenBank/DDBJ whole genome shotgun (WGS) entry which is preliminary data.</text>
</comment>
<organism evidence="1 2">
    <name type="scientific">[Clostridium] clostridioforme 90A6</name>
    <dbReference type="NCBI Taxonomy" id="999406"/>
    <lineage>
        <taxon>Bacteria</taxon>
        <taxon>Bacillati</taxon>
        <taxon>Bacillota</taxon>
        <taxon>Clostridia</taxon>
        <taxon>Lachnospirales</taxon>
        <taxon>Lachnospiraceae</taxon>
        <taxon>Enterocloster</taxon>
    </lineage>
</organism>
<dbReference type="AlphaFoldDB" id="R0CNJ4"/>
<evidence type="ECO:0000313" key="1">
    <source>
        <dbReference type="EMBL" id="ENZ58207.1"/>
    </source>
</evidence>
<dbReference type="PATRIC" id="fig|999406.3.peg.5758"/>
<evidence type="ECO:0000313" key="2">
    <source>
        <dbReference type="Proteomes" id="UP000013180"/>
    </source>
</evidence>
<dbReference type="EMBL" id="AGYL01000060">
    <property type="protein sequence ID" value="ENZ58207.1"/>
    <property type="molecule type" value="Genomic_DNA"/>
</dbReference>
<name>R0CNJ4_9FIRM</name>
<gene>
    <name evidence="1" type="ORF">HMPREF1083_05290</name>
</gene>
<sequence>MFWTRTILWKIIKVLEYLIGMVRYYPARKKKYFFCPILDTSTFSQTYIYHKNV</sequence>